<protein>
    <submittedName>
        <fullName evidence="2">Uncharacterized protein</fullName>
    </submittedName>
</protein>
<evidence type="ECO:0000313" key="3">
    <source>
        <dbReference type="Proteomes" id="UP000649617"/>
    </source>
</evidence>
<dbReference type="AlphaFoldDB" id="A0A812SRP8"/>
<gene>
    <name evidence="2" type="ORF">SPIL2461_LOCUS12685</name>
</gene>
<sequence length="54" mass="6469">RSASGWSPRWKMLKGPHRTLPTLRMLTRSRRLGPRSMTRWSAKHPRTWRTSLKL</sequence>
<comment type="caution">
    <text evidence="2">The sequence shown here is derived from an EMBL/GenBank/DDBJ whole genome shotgun (WGS) entry which is preliminary data.</text>
</comment>
<evidence type="ECO:0000256" key="1">
    <source>
        <dbReference type="SAM" id="MobiDB-lite"/>
    </source>
</evidence>
<proteinExistence type="predicted"/>
<feature type="region of interest" description="Disordered" evidence="1">
    <location>
        <begin position="31"/>
        <end position="54"/>
    </location>
</feature>
<dbReference type="Proteomes" id="UP000649617">
    <property type="component" value="Unassembled WGS sequence"/>
</dbReference>
<evidence type="ECO:0000313" key="2">
    <source>
        <dbReference type="EMBL" id="CAE7492003.1"/>
    </source>
</evidence>
<keyword evidence="3" id="KW-1185">Reference proteome</keyword>
<dbReference type="EMBL" id="CAJNIZ010026458">
    <property type="protein sequence ID" value="CAE7492003.1"/>
    <property type="molecule type" value="Genomic_DNA"/>
</dbReference>
<name>A0A812SRP8_SYMPI</name>
<feature type="non-terminal residue" evidence="2">
    <location>
        <position position="1"/>
    </location>
</feature>
<feature type="non-terminal residue" evidence="2">
    <location>
        <position position="54"/>
    </location>
</feature>
<organism evidence="2 3">
    <name type="scientific">Symbiodinium pilosum</name>
    <name type="common">Dinoflagellate</name>
    <dbReference type="NCBI Taxonomy" id="2952"/>
    <lineage>
        <taxon>Eukaryota</taxon>
        <taxon>Sar</taxon>
        <taxon>Alveolata</taxon>
        <taxon>Dinophyceae</taxon>
        <taxon>Suessiales</taxon>
        <taxon>Symbiodiniaceae</taxon>
        <taxon>Symbiodinium</taxon>
    </lineage>
</organism>
<accession>A0A812SRP8</accession>
<reference evidence="2" key="1">
    <citation type="submission" date="2021-02" db="EMBL/GenBank/DDBJ databases">
        <authorList>
            <person name="Dougan E. K."/>
            <person name="Rhodes N."/>
            <person name="Thang M."/>
            <person name="Chan C."/>
        </authorList>
    </citation>
    <scope>NUCLEOTIDE SEQUENCE</scope>
</reference>